<sequence>MTLLADGLLILATLSLTIYCIVISRRLKALSRLDRGMGAAISGLSHRVDETKATVAAAQHHSMEAIAEMTRQTARAEQAAGRLEMLLATLHDSRTGTAVPVTKPAAPTPQPFNGSLKDAYKAMKR</sequence>
<proteinExistence type="predicted"/>
<keyword evidence="2" id="KW-1133">Transmembrane helix</keyword>
<reference evidence="4" key="1">
    <citation type="submission" date="2017-09" db="EMBL/GenBank/DDBJ databases">
        <authorList>
            <person name="Varghese N."/>
            <person name="Submissions S."/>
        </authorList>
    </citation>
    <scope>NUCLEOTIDE SEQUENCE [LARGE SCALE GENOMIC DNA]</scope>
    <source>
        <strain evidence="4">C7</strain>
    </source>
</reference>
<dbReference type="EMBL" id="OCTN01000004">
    <property type="protein sequence ID" value="SOH94389.1"/>
    <property type="molecule type" value="Genomic_DNA"/>
</dbReference>
<accession>A0A2C9CVG3</accession>
<protein>
    <submittedName>
        <fullName evidence="3">Uncharacterized protein</fullName>
    </submittedName>
</protein>
<dbReference type="RefSeq" id="WP_097929973.1">
    <property type="nucleotide sequence ID" value="NZ_OCTN01000004.1"/>
</dbReference>
<dbReference type="OrthoDB" id="7630018at2"/>
<keyword evidence="2" id="KW-0812">Transmembrane</keyword>
<evidence type="ECO:0000256" key="1">
    <source>
        <dbReference type="SAM" id="MobiDB-lite"/>
    </source>
</evidence>
<keyword evidence="2" id="KW-0472">Membrane</keyword>
<feature type="region of interest" description="Disordered" evidence="1">
    <location>
        <begin position="97"/>
        <end position="117"/>
    </location>
</feature>
<keyword evidence="4" id="KW-1185">Reference proteome</keyword>
<dbReference type="AlphaFoldDB" id="A0A2C9CVG3"/>
<feature type="transmembrane region" description="Helical" evidence="2">
    <location>
        <begin position="6"/>
        <end position="27"/>
    </location>
</feature>
<evidence type="ECO:0000256" key="2">
    <source>
        <dbReference type="SAM" id="Phobius"/>
    </source>
</evidence>
<dbReference type="Proteomes" id="UP000220034">
    <property type="component" value="Unassembled WGS sequence"/>
</dbReference>
<gene>
    <name evidence="3" type="ORF">SAMN06273572_10487</name>
</gene>
<organism evidence="3 4">
    <name type="scientific">Pontivivens marinum</name>
    <dbReference type="NCBI Taxonomy" id="1690039"/>
    <lineage>
        <taxon>Bacteria</taxon>
        <taxon>Pseudomonadati</taxon>
        <taxon>Pseudomonadota</taxon>
        <taxon>Alphaproteobacteria</taxon>
        <taxon>Rhodobacterales</taxon>
        <taxon>Paracoccaceae</taxon>
        <taxon>Pontivivens</taxon>
    </lineage>
</organism>
<evidence type="ECO:0000313" key="4">
    <source>
        <dbReference type="Proteomes" id="UP000220034"/>
    </source>
</evidence>
<name>A0A2C9CVG3_9RHOB</name>
<evidence type="ECO:0000313" key="3">
    <source>
        <dbReference type="EMBL" id="SOH94389.1"/>
    </source>
</evidence>